<evidence type="ECO:0000313" key="2">
    <source>
        <dbReference type="Proteomes" id="UP001196870"/>
    </source>
</evidence>
<name>A0ABS5F6V6_9PROT</name>
<keyword evidence="2" id="KW-1185">Reference proteome</keyword>
<dbReference type="EMBL" id="JAAGBB010000052">
    <property type="protein sequence ID" value="MBR0668284.1"/>
    <property type="molecule type" value="Genomic_DNA"/>
</dbReference>
<sequence length="161" mass="18021">MSDDANSQRLLARIASSTDRPWLTTCRDHNRKPGRVIAAATAAEERLRDLDLQMALSIRPAGATLEDRVFEALRVYREILKHKHGRNQAAGHTERAIRNHGPRGALLVALKGNKPTDGLLRLAEFDRLDCSYEQIAIDFAHELPPDVVERARRNLAMLSAP</sequence>
<dbReference type="Proteomes" id="UP001196870">
    <property type="component" value="Unassembled WGS sequence"/>
</dbReference>
<evidence type="ECO:0000313" key="1">
    <source>
        <dbReference type="EMBL" id="MBR0668284.1"/>
    </source>
</evidence>
<gene>
    <name evidence="1" type="ORF">GXW71_28285</name>
</gene>
<reference evidence="2" key="1">
    <citation type="journal article" date="2021" name="Syst. Appl. Microbiol.">
        <title>Roseomonas hellenica sp. nov., isolated from roots of wild-growing Alkanna tinctoria.</title>
        <authorList>
            <person name="Rat A."/>
            <person name="Naranjo H.D."/>
            <person name="Lebbe L."/>
            <person name="Cnockaert M."/>
            <person name="Krigas N."/>
            <person name="Grigoriadou K."/>
            <person name="Maloupa E."/>
            <person name="Willems A."/>
        </authorList>
    </citation>
    <scope>NUCLEOTIDE SEQUENCE [LARGE SCALE GENOMIC DNA]</scope>
    <source>
        <strain evidence="2">LMG 31523</strain>
    </source>
</reference>
<dbReference type="RefSeq" id="WP_211856062.1">
    <property type="nucleotide sequence ID" value="NZ_JAAGBB010000052.1"/>
</dbReference>
<protein>
    <recommendedName>
        <fullName evidence="3">DUF4254 domain-containing protein</fullName>
    </recommendedName>
</protein>
<evidence type="ECO:0008006" key="3">
    <source>
        <dbReference type="Google" id="ProtNLM"/>
    </source>
</evidence>
<comment type="caution">
    <text evidence="1">The sequence shown here is derived from an EMBL/GenBank/DDBJ whole genome shotgun (WGS) entry which is preliminary data.</text>
</comment>
<organism evidence="1 2">
    <name type="scientific">Plastoroseomonas hellenica</name>
    <dbReference type="NCBI Taxonomy" id="2687306"/>
    <lineage>
        <taxon>Bacteria</taxon>
        <taxon>Pseudomonadati</taxon>
        <taxon>Pseudomonadota</taxon>
        <taxon>Alphaproteobacteria</taxon>
        <taxon>Acetobacterales</taxon>
        <taxon>Acetobacteraceae</taxon>
        <taxon>Plastoroseomonas</taxon>
    </lineage>
</organism>
<proteinExistence type="predicted"/>
<accession>A0ABS5F6V6</accession>